<dbReference type="InterPro" id="IPR001509">
    <property type="entry name" value="Epimerase_deHydtase"/>
</dbReference>
<dbReference type="EMBL" id="PXWF02000105">
    <property type="protein sequence ID" value="PWF49188.1"/>
    <property type="molecule type" value="Genomic_DNA"/>
</dbReference>
<accession>A0A2U2HNU8</accession>
<evidence type="ECO:0000256" key="10">
    <source>
        <dbReference type="RuleBase" id="RU366046"/>
    </source>
</evidence>
<dbReference type="SUPFAM" id="SSF51735">
    <property type="entry name" value="NAD(P)-binding Rossmann-fold domains"/>
    <property type="match status" value="1"/>
</dbReference>
<keyword evidence="9 10" id="KW-0413">Isomerase</keyword>
<organism evidence="12 13">
    <name type="scientific">Massilia glaciei</name>
    <dbReference type="NCBI Taxonomy" id="1524097"/>
    <lineage>
        <taxon>Bacteria</taxon>
        <taxon>Pseudomonadati</taxon>
        <taxon>Pseudomonadota</taxon>
        <taxon>Betaproteobacteria</taxon>
        <taxon>Burkholderiales</taxon>
        <taxon>Oxalobacteraceae</taxon>
        <taxon>Telluria group</taxon>
        <taxon>Massilia</taxon>
    </lineage>
</organism>
<evidence type="ECO:0000256" key="8">
    <source>
        <dbReference type="ARBA" id="ARBA00023144"/>
    </source>
</evidence>
<proteinExistence type="inferred from homology"/>
<comment type="cofactor">
    <cofactor evidence="2 10">
        <name>NAD(+)</name>
        <dbReference type="ChEBI" id="CHEBI:57540"/>
    </cofactor>
</comment>
<evidence type="ECO:0000256" key="1">
    <source>
        <dbReference type="ARBA" id="ARBA00000083"/>
    </source>
</evidence>
<sequence length="339" mass="35654">MPQTILVTGACGYIGAHTCVELLAAGYRLVALDNLSNGSREALRRVERLGGRAVPFVEADVRDRAALDAVLAAHPVEAVIHFAGLKAVAESLAQPLRYYQDNVAGSVALLEAMAAAGVKRLLFSSSATVYGDPAAVPVGEAAPLGATNPYGRSKLMVEQIIGDLVGSTPGWRAGVLRYFNPVGAHASGLIGEDPRGVPANLLPFIAQVAAGRRERLTVHGGDYPTADGTGVRDYIHVADLARGHTAALARLFARPGSFTLNLGTGRGHSVLEVVRAFERASGRPVPYRIAARRPGDVAACYAAAGAAHKLLGWRAQRDLHAMCADLWRWQSANPDGYAG</sequence>
<dbReference type="Gene3D" id="3.90.25.10">
    <property type="entry name" value="UDP-galactose 4-epimerase, domain 1"/>
    <property type="match status" value="1"/>
</dbReference>
<evidence type="ECO:0000256" key="7">
    <source>
        <dbReference type="ARBA" id="ARBA00023027"/>
    </source>
</evidence>
<comment type="subunit">
    <text evidence="10">Homodimer.</text>
</comment>
<dbReference type="CDD" id="cd05247">
    <property type="entry name" value="UDP_G4E_1_SDR_e"/>
    <property type="match status" value="1"/>
</dbReference>
<dbReference type="NCBIfam" id="TIGR01179">
    <property type="entry name" value="galE"/>
    <property type="match status" value="1"/>
</dbReference>
<evidence type="ECO:0000313" key="12">
    <source>
        <dbReference type="EMBL" id="PWF49188.1"/>
    </source>
</evidence>
<dbReference type="RefSeq" id="WP_106756906.1">
    <property type="nucleotide sequence ID" value="NZ_PXWF02000105.1"/>
</dbReference>
<evidence type="ECO:0000256" key="9">
    <source>
        <dbReference type="ARBA" id="ARBA00023235"/>
    </source>
</evidence>
<keyword evidence="7 10" id="KW-0520">NAD</keyword>
<feature type="domain" description="NAD-dependent epimerase/dehydratase" evidence="11">
    <location>
        <begin position="5"/>
        <end position="261"/>
    </location>
</feature>
<dbReference type="Proteomes" id="UP000241421">
    <property type="component" value="Unassembled WGS sequence"/>
</dbReference>
<keyword evidence="13" id="KW-1185">Reference proteome</keyword>
<evidence type="ECO:0000256" key="6">
    <source>
        <dbReference type="ARBA" id="ARBA00018569"/>
    </source>
</evidence>
<keyword evidence="10" id="KW-0119">Carbohydrate metabolism</keyword>
<keyword evidence="8" id="KW-0299">Galactose metabolism</keyword>
<dbReference type="PANTHER" id="PTHR43725">
    <property type="entry name" value="UDP-GLUCOSE 4-EPIMERASE"/>
    <property type="match status" value="1"/>
</dbReference>
<dbReference type="Gene3D" id="3.40.50.720">
    <property type="entry name" value="NAD(P)-binding Rossmann-like Domain"/>
    <property type="match status" value="1"/>
</dbReference>
<dbReference type="AlphaFoldDB" id="A0A2U2HNU8"/>
<dbReference type="Pfam" id="PF01370">
    <property type="entry name" value="Epimerase"/>
    <property type="match status" value="1"/>
</dbReference>
<dbReference type="InterPro" id="IPR005886">
    <property type="entry name" value="UDP_G4E"/>
</dbReference>
<dbReference type="GO" id="GO:0003978">
    <property type="term" value="F:UDP-glucose 4-epimerase activity"/>
    <property type="evidence" value="ECO:0007669"/>
    <property type="project" value="UniProtKB-UniRule"/>
</dbReference>
<gene>
    <name evidence="12" type="primary">galE</name>
    <name evidence="12" type="ORF">C7C56_007935</name>
</gene>
<reference evidence="12 13" key="1">
    <citation type="submission" date="2018-04" db="EMBL/GenBank/DDBJ databases">
        <title>Massilia violaceinigra sp. nov., a novel purple-pigmented bacterium isolated from Tianshan glacier, Xinjiang, China.</title>
        <authorList>
            <person name="Wang H."/>
        </authorList>
    </citation>
    <scope>NUCLEOTIDE SEQUENCE [LARGE SCALE GENOMIC DNA]</scope>
    <source>
        <strain evidence="12 13">B448-2</strain>
    </source>
</reference>
<dbReference type="UniPathway" id="UPA00214"/>
<protein>
    <recommendedName>
        <fullName evidence="6 10">UDP-glucose 4-epimerase</fullName>
        <ecNumber evidence="5 10">5.1.3.2</ecNumber>
    </recommendedName>
</protein>
<evidence type="ECO:0000256" key="4">
    <source>
        <dbReference type="ARBA" id="ARBA00007637"/>
    </source>
</evidence>
<comment type="caution">
    <text evidence="12">The sequence shown here is derived from an EMBL/GenBank/DDBJ whole genome shotgun (WGS) entry which is preliminary data.</text>
</comment>
<comment type="catalytic activity">
    <reaction evidence="1 10">
        <text>UDP-alpha-D-glucose = UDP-alpha-D-galactose</text>
        <dbReference type="Rhea" id="RHEA:22168"/>
        <dbReference type="ChEBI" id="CHEBI:58885"/>
        <dbReference type="ChEBI" id="CHEBI:66914"/>
        <dbReference type="EC" id="5.1.3.2"/>
    </reaction>
</comment>
<evidence type="ECO:0000259" key="11">
    <source>
        <dbReference type="Pfam" id="PF01370"/>
    </source>
</evidence>
<dbReference type="InterPro" id="IPR036291">
    <property type="entry name" value="NAD(P)-bd_dom_sf"/>
</dbReference>
<comment type="pathway">
    <text evidence="3 10">Carbohydrate metabolism; galactose metabolism.</text>
</comment>
<evidence type="ECO:0000256" key="2">
    <source>
        <dbReference type="ARBA" id="ARBA00001911"/>
    </source>
</evidence>
<dbReference type="OrthoDB" id="9803010at2"/>
<dbReference type="EC" id="5.1.3.2" evidence="5 10"/>
<evidence type="ECO:0000313" key="13">
    <source>
        <dbReference type="Proteomes" id="UP000241421"/>
    </source>
</evidence>
<dbReference type="GO" id="GO:0005829">
    <property type="term" value="C:cytosol"/>
    <property type="evidence" value="ECO:0007669"/>
    <property type="project" value="TreeGrafter"/>
</dbReference>
<evidence type="ECO:0000256" key="3">
    <source>
        <dbReference type="ARBA" id="ARBA00004947"/>
    </source>
</evidence>
<comment type="similarity">
    <text evidence="4 10">Belongs to the NAD(P)-dependent epimerase/dehydratase family.</text>
</comment>
<dbReference type="GO" id="GO:0006012">
    <property type="term" value="P:galactose metabolic process"/>
    <property type="evidence" value="ECO:0007669"/>
    <property type="project" value="UniProtKB-UniPathway"/>
</dbReference>
<name>A0A2U2HNU8_9BURK</name>
<dbReference type="NCBIfam" id="NF007956">
    <property type="entry name" value="PRK10675.1"/>
    <property type="match status" value="1"/>
</dbReference>
<dbReference type="PANTHER" id="PTHR43725:SF47">
    <property type="entry name" value="UDP-GLUCOSE 4-EPIMERASE"/>
    <property type="match status" value="1"/>
</dbReference>
<evidence type="ECO:0000256" key="5">
    <source>
        <dbReference type="ARBA" id="ARBA00013189"/>
    </source>
</evidence>